<evidence type="ECO:0000256" key="6">
    <source>
        <dbReference type="ARBA" id="ARBA00023134"/>
    </source>
</evidence>
<gene>
    <name evidence="8" type="primary">cofE</name>
    <name evidence="11" type="ORF">SAMN04488694_103288</name>
    <name evidence="10" type="ORF">SAMN05192552_100320</name>
</gene>
<accession>A0A1I0BN12</accession>
<dbReference type="SUPFAM" id="SSF144010">
    <property type="entry name" value="CofE-like"/>
    <property type="match status" value="1"/>
</dbReference>
<sequence length="257" mass="27654">MKLTGVADLPEIRPGDDIAALVAERTALEPGDVLTVASTIVSKAEGRTADLADYPVSGRAQEIADRIEAVAGEEKDPRFAQAVLEESTELLIDCPFLLAETRFGHIAPNAGIDRSNVPDHDLLLLPKRPRESAERIRAGLEARGIEDVAVIVTDTCGRSFRHGQQGVAIGWAGMPASRDWRGERDRDGHELGVTVQSVVDELAAAANLVTGEGAGGTPAVVVRDWDFGDHDGSDELFRAVEDDLVRQALREWSFDDA</sequence>
<keyword evidence="4 8" id="KW-0460">Magnesium</keyword>
<dbReference type="NCBIfam" id="NF009809">
    <property type="entry name" value="PRK13293.1"/>
    <property type="match status" value="1"/>
</dbReference>
<feature type="binding site" evidence="8">
    <location>
        <begin position="9"/>
        <end position="12"/>
    </location>
    <ligand>
        <name>GTP</name>
        <dbReference type="ChEBI" id="CHEBI:37565"/>
    </ligand>
</feature>
<dbReference type="EC" id="6.3.2.34" evidence="8"/>
<feature type="binding site" evidence="8">
    <location>
        <position position="113"/>
    </location>
    <ligand>
        <name>a divalent metal cation</name>
        <dbReference type="ChEBI" id="CHEBI:60240"/>
        <label>1</label>
    </ligand>
</feature>
<evidence type="ECO:0000256" key="7">
    <source>
        <dbReference type="ARBA" id="ARBA00023211"/>
    </source>
</evidence>
<comment type="pathway">
    <text evidence="8">Cofactor biosynthesis; coenzyme F420 biosynthesis.</text>
</comment>
<feature type="binding site" evidence="8">
    <location>
        <position position="154"/>
    </location>
    <ligand>
        <name>a divalent metal cation</name>
        <dbReference type="ChEBI" id="CHEBI:60240"/>
        <label>1</label>
    </ligand>
</feature>
<keyword evidence="3 8" id="KW-0547">Nucleotide-binding</keyword>
<comment type="cofactor">
    <cofactor evidence="8">
        <name>Mg(2+)</name>
        <dbReference type="ChEBI" id="CHEBI:18420"/>
    </cofactor>
    <cofactor evidence="8">
        <name>Mn(2+)</name>
        <dbReference type="ChEBI" id="CHEBI:29035"/>
    </cofactor>
    <text evidence="8">Binds 2 divalent metal cations per subunit. The ions could be magnesium and/or manganese.</text>
</comment>
<dbReference type="GO" id="GO:0005525">
    <property type="term" value="F:GTP binding"/>
    <property type="evidence" value="ECO:0007669"/>
    <property type="project" value="UniProtKB-KW"/>
</dbReference>
<dbReference type="Gene3D" id="3.90.1660.10">
    <property type="entry name" value="CofE-like domain"/>
    <property type="match status" value="1"/>
</dbReference>
<evidence type="ECO:0000256" key="1">
    <source>
        <dbReference type="ARBA" id="ARBA00022598"/>
    </source>
</evidence>
<feature type="binding site" evidence="8">
    <location>
        <begin position="210"/>
        <end position="217"/>
    </location>
    <ligand>
        <name>GTP</name>
        <dbReference type="ChEBI" id="CHEBI:37565"/>
    </ligand>
</feature>
<dbReference type="GO" id="GO:0052619">
    <property type="term" value="F:coenzyme F420-1:gamma-L-glutamate ligase activity"/>
    <property type="evidence" value="ECO:0007669"/>
    <property type="project" value="UniProtKB-UniRule"/>
</dbReference>
<dbReference type="Gene3D" id="3.30.1330.100">
    <property type="entry name" value="CofE-like"/>
    <property type="match status" value="1"/>
</dbReference>
<dbReference type="UniPathway" id="UPA00071"/>
<keyword evidence="2 8" id="KW-0479">Metal-binding</keyword>
<reference evidence="12 13" key="2">
    <citation type="submission" date="2016-10" db="EMBL/GenBank/DDBJ databases">
        <authorList>
            <person name="Varghese N."/>
            <person name="Submissions S."/>
        </authorList>
    </citation>
    <scope>NUCLEOTIDE SEQUENCE [LARGE SCALE GENOMIC DNA]</scope>
    <source>
        <strain evidence="10 13">CDM_1</strain>
        <strain evidence="12">CDM_6</strain>
    </source>
</reference>
<evidence type="ECO:0000259" key="9">
    <source>
        <dbReference type="Pfam" id="PF01996"/>
    </source>
</evidence>
<evidence type="ECO:0000313" key="11">
    <source>
        <dbReference type="EMBL" id="SET08011.1"/>
    </source>
</evidence>
<dbReference type="Pfam" id="PF01996">
    <property type="entry name" value="F420_ligase"/>
    <property type="match status" value="1"/>
</dbReference>
<evidence type="ECO:0000256" key="5">
    <source>
        <dbReference type="ARBA" id="ARBA00022958"/>
    </source>
</evidence>
<evidence type="ECO:0000256" key="8">
    <source>
        <dbReference type="HAMAP-Rule" id="MF_01258"/>
    </source>
</evidence>
<comment type="catalytic activity">
    <reaction evidence="8">
        <text>oxidized coenzyme F420-1 + GTP + L-glutamate = oxidized coenzyme F420-2 + GDP + phosphate + H(+)</text>
        <dbReference type="Rhea" id="RHEA:30523"/>
        <dbReference type="ChEBI" id="CHEBI:15378"/>
        <dbReference type="ChEBI" id="CHEBI:29985"/>
        <dbReference type="ChEBI" id="CHEBI:37565"/>
        <dbReference type="ChEBI" id="CHEBI:43474"/>
        <dbReference type="ChEBI" id="CHEBI:57922"/>
        <dbReference type="ChEBI" id="CHEBI:58189"/>
        <dbReference type="ChEBI" id="CHEBI:59920"/>
        <dbReference type="EC" id="6.3.2.34"/>
    </reaction>
</comment>
<dbReference type="GO" id="GO:0052645">
    <property type="term" value="P:F420-0 metabolic process"/>
    <property type="evidence" value="ECO:0007669"/>
    <property type="project" value="UniProtKB-UniRule"/>
</dbReference>
<comment type="cofactor">
    <cofactor evidence="8">
        <name>K(+)</name>
        <dbReference type="ChEBI" id="CHEBI:29103"/>
    </cofactor>
    <text evidence="8">Monovalent cation. The ion could be potassium.</text>
</comment>
<comment type="subunit">
    <text evidence="8">Homodimer.</text>
</comment>
<dbReference type="EC" id="6.3.2.31" evidence="8"/>
<evidence type="ECO:0000256" key="4">
    <source>
        <dbReference type="ARBA" id="ARBA00022842"/>
    </source>
</evidence>
<feature type="binding site" evidence="8">
    <location>
        <position position="116"/>
    </location>
    <ligand>
        <name>GTP</name>
        <dbReference type="ChEBI" id="CHEBI:37565"/>
    </ligand>
</feature>
<dbReference type="AlphaFoldDB" id="A0A1I0BN12"/>
<keyword evidence="5 8" id="KW-0630">Potassium</keyword>
<dbReference type="GO" id="GO:0052618">
    <property type="term" value="F:coenzyme F420-0:L-glutamate ligase activity"/>
    <property type="evidence" value="ECO:0007669"/>
    <property type="project" value="UniProtKB-UniRule"/>
</dbReference>
<keyword evidence="1 8" id="KW-0436">Ligase</keyword>
<keyword evidence="6 8" id="KW-0342">GTP-binding</keyword>
<reference evidence="11" key="1">
    <citation type="submission" date="2016-10" db="EMBL/GenBank/DDBJ databases">
        <authorList>
            <person name="de Groot N.N."/>
        </authorList>
    </citation>
    <scope>NUCLEOTIDE SEQUENCE [LARGE SCALE GENOMIC DNA]</scope>
    <source>
        <strain evidence="11">CDM_6</strain>
    </source>
</reference>
<feature type="binding site" evidence="8">
    <location>
        <position position="212"/>
    </location>
    <ligand>
        <name>a divalent metal cation</name>
        <dbReference type="ChEBI" id="CHEBI:60240"/>
        <label>2</label>
    </ligand>
</feature>
<comment type="catalytic activity">
    <reaction evidence="8">
        <text>oxidized coenzyme F420-0 + GTP + L-glutamate = oxidized coenzyme F420-1 + GDP + phosphate + H(+)</text>
        <dbReference type="Rhea" id="RHEA:30555"/>
        <dbReference type="ChEBI" id="CHEBI:15378"/>
        <dbReference type="ChEBI" id="CHEBI:29985"/>
        <dbReference type="ChEBI" id="CHEBI:37565"/>
        <dbReference type="ChEBI" id="CHEBI:43474"/>
        <dbReference type="ChEBI" id="CHEBI:58189"/>
        <dbReference type="ChEBI" id="CHEBI:59907"/>
        <dbReference type="ChEBI" id="CHEBI:59920"/>
        <dbReference type="EC" id="6.3.2.31"/>
    </reaction>
</comment>
<evidence type="ECO:0000256" key="2">
    <source>
        <dbReference type="ARBA" id="ARBA00022723"/>
    </source>
</evidence>
<evidence type="ECO:0000313" key="13">
    <source>
        <dbReference type="Proteomes" id="UP000324021"/>
    </source>
</evidence>
<dbReference type="Proteomes" id="UP000324021">
    <property type="component" value="Unassembled WGS sequence"/>
</dbReference>
<evidence type="ECO:0000313" key="10">
    <source>
        <dbReference type="EMBL" id="SDC32545.1"/>
    </source>
</evidence>
<feature type="binding site" evidence="8">
    <location>
        <begin position="38"/>
        <end position="39"/>
    </location>
    <ligand>
        <name>GTP</name>
        <dbReference type="ChEBI" id="CHEBI:37565"/>
    </ligand>
</feature>
<proteinExistence type="inferred from homology"/>
<dbReference type="STRING" id="392421.SAMN04488694_103288"/>
<dbReference type="EMBL" id="FMZP01000003">
    <property type="protein sequence ID" value="SDC32545.1"/>
    <property type="molecule type" value="Genomic_DNA"/>
</dbReference>
<dbReference type="NCBIfam" id="TIGR01916">
    <property type="entry name" value="F420_cofE"/>
    <property type="match status" value="1"/>
</dbReference>
<dbReference type="InterPro" id="IPR002847">
    <property type="entry name" value="F420-0_gamma-glut_ligase-dom"/>
</dbReference>
<dbReference type="InterPro" id="IPR023659">
    <property type="entry name" value="F420_ligase_CofE_arc"/>
</dbReference>
<feature type="binding site" evidence="8">
    <location>
        <position position="43"/>
    </location>
    <ligand>
        <name>GTP</name>
        <dbReference type="ChEBI" id="CHEBI:37565"/>
    </ligand>
</feature>
<feature type="binding site" evidence="8">
    <location>
        <position position="155"/>
    </location>
    <ligand>
        <name>a divalent metal cation</name>
        <dbReference type="ChEBI" id="CHEBI:60240"/>
        <label>2</label>
    </ligand>
</feature>
<keyword evidence="12" id="KW-1185">Reference proteome</keyword>
<dbReference type="OrthoDB" id="11383at2157"/>
<dbReference type="Proteomes" id="UP000199320">
    <property type="component" value="Unassembled WGS sequence"/>
</dbReference>
<dbReference type="HAMAP" id="MF_01258">
    <property type="entry name" value="F420_ligase_CofE"/>
    <property type="match status" value="1"/>
</dbReference>
<dbReference type="PANTHER" id="PTHR47917:SF1">
    <property type="entry name" value="COENZYME F420:L-GLUTAMATE LIGASE"/>
    <property type="match status" value="1"/>
</dbReference>
<name>A0A1I0BN12_9EURY</name>
<dbReference type="PANTHER" id="PTHR47917">
    <property type="match status" value="1"/>
</dbReference>
<dbReference type="InterPro" id="IPR008225">
    <property type="entry name" value="F420-0_g-glutamyl_ligase"/>
</dbReference>
<evidence type="ECO:0000313" key="12">
    <source>
        <dbReference type="Proteomes" id="UP000199320"/>
    </source>
</evidence>
<organism evidence="11 12">
    <name type="scientific">Natrinema hispanicum</name>
    <dbReference type="NCBI Taxonomy" id="392421"/>
    <lineage>
        <taxon>Archaea</taxon>
        <taxon>Methanobacteriati</taxon>
        <taxon>Methanobacteriota</taxon>
        <taxon>Stenosarchaea group</taxon>
        <taxon>Halobacteria</taxon>
        <taxon>Halobacteriales</taxon>
        <taxon>Natrialbaceae</taxon>
        <taxon>Natrinema</taxon>
    </lineage>
</organism>
<comment type="function">
    <text evidence="8">Catalyzes the GTP-dependent successive addition of two or more gamma-linked L-glutamates to the L-lactyl phosphodiester of 7,8-didemethyl-8-hydroxy-5-deazariboflavin (F420-0) to form coenzyme F420-0-glutamyl-glutamate (F420-2) or polyglutamated F420 derivatives.</text>
</comment>
<dbReference type="RefSeq" id="WP_092930702.1">
    <property type="nucleotide sequence ID" value="NZ_FMZP01000003.1"/>
</dbReference>
<keyword evidence="7 8" id="KW-0464">Manganese</keyword>
<dbReference type="EMBL" id="FOIC01000003">
    <property type="protein sequence ID" value="SET08011.1"/>
    <property type="molecule type" value="Genomic_DNA"/>
</dbReference>
<comment type="similarity">
    <text evidence="8">Belongs to the CofE family.</text>
</comment>
<feature type="domain" description="Coenzyme F420:L-glutamate ligase-like" evidence="9">
    <location>
        <begin position="9"/>
        <end position="224"/>
    </location>
</feature>
<dbReference type="GO" id="GO:0046872">
    <property type="term" value="F:metal ion binding"/>
    <property type="evidence" value="ECO:0007669"/>
    <property type="project" value="UniProtKB-KW"/>
</dbReference>
<evidence type="ECO:0000256" key="3">
    <source>
        <dbReference type="ARBA" id="ARBA00022741"/>
    </source>
</evidence>
<protein>
    <recommendedName>
        <fullName evidence="8">Coenzyme F420:L-glutamate ligase</fullName>
        <ecNumber evidence="8">6.3.2.31</ecNumber>
        <ecNumber evidence="8">6.3.2.34</ecNumber>
    </recommendedName>
    <alternativeName>
        <fullName evidence="8">Coenzyme F420-0:L-glutamate ligase</fullName>
    </alternativeName>
    <alternativeName>
        <fullName evidence="8">Coenzyme F420-1:gamma-L-glutamate ligase</fullName>
    </alternativeName>
</protein>